<dbReference type="PROSITE" id="PS51257">
    <property type="entry name" value="PROKAR_LIPOPROTEIN"/>
    <property type="match status" value="1"/>
</dbReference>
<feature type="signal peptide" evidence="1">
    <location>
        <begin position="1"/>
        <end position="22"/>
    </location>
</feature>
<protein>
    <recommendedName>
        <fullName evidence="4">DUF1439 domain-containing protein</fullName>
    </recommendedName>
</protein>
<keyword evidence="1" id="KW-0732">Signal</keyword>
<evidence type="ECO:0000313" key="3">
    <source>
        <dbReference type="Proteomes" id="UP000461730"/>
    </source>
</evidence>
<evidence type="ECO:0000256" key="1">
    <source>
        <dbReference type="SAM" id="SignalP"/>
    </source>
</evidence>
<gene>
    <name evidence="2" type="ORF">GO493_01310</name>
</gene>
<dbReference type="Proteomes" id="UP000461730">
    <property type="component" value="Unassembled WGS sequence"/>
</dbReference>
<organism evidence="2 3">
    <name type="scientific">Chitinophaga tropicalis</name>
    <dbReference type="NCBI Taxonomy" id="2683588"/>
    <lineage>
        <taxon>Bacteria</taxon>
        <taxon>Pseudomonadati</taxon>
        <taxon>Bacteroidota</taxon>
        <taxon>Chitinophagia</taxon>
        <taxon>Chitinophagales</taxon>
        <taxon>Chitinophagaceae</taxon>
        <taxon>Chitinophaga</taxon>
    </lineage>
</organism>
<evidence type="ECO:0008006" key="4">
    <source>
        <dbReference type="Google" id="ProtNLM"/>
    </source>
</evidence>
<dbReference type="EMBL" id="WRXN01000001">
    <property type="protein sequence ID" value="MVT06882.1"/>
    <property type="molecule type" value="Genomic_DNA"/>
</dbReference>
<name>A0A7K1TXQ0_9BACT</name>
<proteinExistence type="predicted"/>
<sequence>MDRFSWTLIALASLLASCSANTGSRHANGLYRDLKGYFQQELNNMEAHRPSLQKTVVLNGQRDSMTITTPDSSQLQHLLQPFLEADLNKPSLQGAYDTILLADQFTGKHSLMYKARNTSTVPQEVILDIDNNQRITNVQMNKHVRNLVYEYQQNLVYQQNKHIRIVTWQKIAFLPAKELDVKVLLKHQN</sequence>
<keyword evidence="3" id="KW-1185">Reference proteome</keyword>
<feature type="chain" id="PRO_5029637973" description="DUF1439 domain-containing protein" evidence="1">
    <location>
        <begin position="23"/>
        <end position="189"/>
    </location>
</feature>
<comment type="caution">
    <text evidence="2">The sequence shown here is derived from an EMBL/GenBank/DDBJ whole genome shotgun (WGS) entry which is preliminary data.</text>
</comment>
<dbReference type="RefSeq" id="WP_157304259.1">
    <property type="nucleotide sequence ID" value="NZ_WRXN01000001.1"/>
</dbReference>
<evidence type="ECO:0000313" key="2">
    <source>
        <dbReference type="EMBL" id="MVT06882.1"/>
    </source>
</evidence>
<reference evidence="2 3" key="1">
    <citation type="submission" date="2019-12" db="EMBL/GenBank/DDBJ databases">
        <title>Chitinophaga sp. strain ysch24 (GDMCC 1.1355), whole genome shotgun sequence.</title>
        <authorList>
            <person name="Zhang X."/>
        </authorList>
    </citation>
    <scope>NUCLEOTIDE SEQUENCE [LARGE SCALE GENOMIC DNA]</scope>
    <source>
        <strain evidence="3">ysch24</strain>
    </source>
</reference>
<accession>A0A7K1TXQ0</accession>
<dbReference type="AlphaFoldDB" id="A0A7K1TXQ0"/>